<organism evidence="2 3">
    <name type="scientific">Listeria fleischmannii</name>
    <dbReference type="NCBI Taxonomy" id="1069827"/>
    <lineage>
        <taxon>Bacteria</taxon>
        <taxon>Bacillati</taxon>
        <taxon>Bacillota</taxon>
        <taxon>Bacilli</taxon>
        <taxon>Bacillales</taxon>
        <taxon>Listeriaceae</taxon>
        <taxon>Listeria</taxon>
    </lineage>
</organism>
<dbReference type="EMBL" id="JAARPY010000011">
    <property type="protein sequence ID" value="MBC1399318.1"/>
    <property type="molecule type" value="Genomic_DNA"/>
</dbReference>
<reference evidence="2 3" key="1">
    <citation type="submission" date="2020-03" db="EMBL/GenBank/DDBJ databases">
        <title>Soil Listeria distribution.</title>
        <authorList>
            <person name="Liao J."/>
            <person name="Wiedmann M."/>
        </authorList>
    </citation>
    <scope>NUCLEOTIDE SEQUENCE [LARGE SCALE GENOMIC DNA]</scope>
    <source>
        <strain evidence="2 3">FSL L7-1645</strain>
    </source>
</reference>
<name>A0A841YGU3_9LIST</name>
<sequence>MKRKLVSTSRIISVGWLDGILEIEMKDGSLYRFFDVSYREYQTFINSKSPGYALTFWKMIFYMKRYRKQIRVRYAGFKVAT</sequence>
<dbReference type="AlphaFoldDB" id="A0A841YGU3"/>
<evidence type="ECO:0000259" key="1">
    <source>
        <dbReference type="Pfam" id="PF13619"/>
    </source>
</evidence>
<evidence type="ECO:0000313" key="2">
    <source>
        <dbReference type="EMBL" id="MBC1399318.1"/>
    </source>
</evidence>
<comment type="caution">
    <text evidence="2">The sequence shown here is derived from an EMBL/GenBank/DDBJ whole genome shotgun (WGS) entry which is preliminary data.</text>
</comment>
<gene>
    <name evidence="2" type="ORF">HB844_10595</name>
</gene>
<proteinExistence type="predicted"/>
<accession>A0A841YGU3</accession>
<protein>
    <submittedName>
        <fullName evidence="2">KTSC domain-containing protein</fullName>
    </submittedName>
</protein>
<dbReference type="Proteomes" id="UP000571128">
    <property type="component" value="Unassembled WGS sequence"/>
</dbReference>
<feature type="domain" description="KTSC" evidence="1">
    <location>
        <begin position="9"/>
        <end position="51"/>
    </location>
</feature>
<dbReference type="InterPro" id="IPR025309">
    <property type="entry name" value="KTSC_dom"/>
</dbReference>
<dbReference type="Pfam" id="PF13619">
    <property type="entry name" value="KTSC"/>
    <property type="match status" value="1"/>
</dbReference>
<evidence type="ECO:0000313" key="3">
    <source>
        <dbReference type="Proteomes" id="UP000571128"/>
    </source>
</evidence>
<dbReference type="RefSeq" id="WP_115095872.1">
    <property type="nucleotide sequence ID" value="NZ_JAARPY010000011.1"/>
</dbReference>